<evidence type="ECO:0000259" key="2">
    <source>
        <dbReference type="Pfam" id="PF20469"/>
    </source>
</evidence>
<dbReference type="OrthoDB" id="308933at2"/>
<gene>
    <name evidence="3" type="ORF">EH198_11200</name>
</gene>
<keyword evidence="4" id="KW-1185">Reference proteome</keyword>
<feature type="domain" description="Endonuclease GajA/Old nuclease/RecF-like AAA" evidence="1">
    <location>
        <begin position="6"/>
        <end position="394"/>
    </location>
</feature>
<organism evidence="3 4">
    <name type="scientific">Paenibacillus rhizophilus</name>
    <dbReference type="NCBI Taxonomy" id="1850366"/>
    <lineage>
        <taxon>Bacteria</taxon>
        <taxon>Bacillati</taxon>
        <taxon>Bacillota</taxon>
        <taxon>Bacilli</taxon>
        <taxon>Bacillales</taxon>
        <taxon>Paenibacillaceae</taxon>
        <taxon>Paenibacillus</taxon>
    </lineage>
</organism>
<evidence type="ECO:0000313" key="3">
    <source>
        <dbReference type="EMBL" id="RQW11580.1"/>
    </source>
</evidence>
<dbReference type="PANTHER" id="PTHR43581">
    <property type="entry name" value="ATP/GTP PHOSPHATASE"/>
    <property type="match status" value="1"/>
</dbReference>
<dbReference type="PANTHER" id="PTHR43581:SF4">
    <property type="entry name" value="ATP_GTP PHOSPHATASE"/>
    <property type="match status" value="1"/>
</dbReference>
<dbReference type="Pfam" id="PF13175">
    <property type="entry name" value="AAA_15"/>
    <property type="match status" value="1"/>
</dbReference>
<dbReference type="AlphaFoldDB" id="A0A3N9P7Y6"/>
<comment type="caution">
    <text evidence="3">The sequence shown here is derived from an EMBL/GenBank/DDBJ whole genome shotgun (WGS) entry which is preliminary data.</text>
</comment>
<dbReference type="Proteomes" id="UP000282529">
    <property type="component" value="Unassembled WGS sequence"/>
</dbReference>
<dbReference type="Gene3D" id="3.40.50.300">
    <property type="entry name" value="P-loop containing nucleotide triphosphate hydrolases"/>
    <property type="match status" value="2"/>
</dbReference>
<dbReference type="GO" id="GO:0004519">
    <property type="term" value="F:endonuclease activity"/>
    <property type="evidence" value="ECO:0007669"/>
    <property type="project" value="UniProtKB-KW"/>
</dbReference>
<dbReference type="InterPro" id="IPR027417">
    <property type="entry name" value="P-loop_NTPase"/>
</dbReference>
<feature type="domain" description="OLD protein-like TOPRIM" evidence="2">
    <location>
        <begin position="453"/>
        <end position="520"/>
    </location>
</feature>
<proteinExistence type="predicted"/>
<dbReference type="EMBL" id="RQPI01000005">
    <property type="protein sequence ID" value="RQW11580.1"/>
    <property type="molecule type" value="Genomic_DNA"/>
</dbReference>
<reference evidence="3 4" key="1">
    <citation type="submission" date="2018-11" db="EMBL/GenBank/DDBJ databases">
        <title>Genome sequence of strain 7197.</title>
        <authorList>
            <person name="Gao J."/>
            <person name="Sun J."/>
        </authorList>
    </citation>
    <scope>NUCLEOTIDE SEQUENCE [LARGE SCALE GENOMIC DNA]</scope>
    <source>
        <strain evidence="3 4">7197</strain>
    </source>
</reference>
<keyword evidence="3" id="KW-0255">Endonuclease</keyword>
<evidence type="ECO:0000313" key="4">
    <source>
        <dbReference type="Proteomes" id="UP000282529"/>
    </source>
</evidence>
<dbReference type="InterPro" id="IPR034139">
    <property type="entry name" value="TOPRIM_OLD"/>
</dbReference>
<dbReference type="SUPFAM" id="SSF52540">
    <property type="entry name" value="P-loop containing nucleoside triphosphate hydrolases"/>
    <property type="match status" value="1"/>
</dbReference>
<name>A0A3N9P7Y6_9BACL</name>
<sequence>MGDLFMYLKYLQIVNYKNLKSVRFNFSQGANTIIGENDCGKSNAVNALRILLDDSYYYNSKKLKDSDFSYDLGEWRGHWIIISAVFVDITTKDKQNEVCAEIVPEQENENFLKSYINSSNQDIGVVTLFIRPQKAIRKKLYEAKSKAEFDEHIKLVKLSDYEFFYTSRSQSDFTDPEVYKSIVGDFELGNYCNPDDDDAAVLGSKLNIADVQEHISVMFVDALRDVANEMRKPRNPIRRIVEAVEAQIDPTDIEKIKEKISELNLSISEVEQIGQIGEQINSKLMDMIGMVYSPEIALESQLNDELNALSRYLSIKPSNQNDIELLGLGHLNMIYMALKLVEYKFNRTRELINIMIIEEPEAHIHTHIQKTLFDNLKLTKDYTQVIMTTHSAHLSEVSEISKINVVKTIGNVSHVMHPILNLDQFGDEKLELKNLKLSDCIERYLDAKRSVLLFSKGVLLVEGDGEEILIPNMVKIGLGVTLDELGIGLINVGSTVFEYIACLFDNDRIQRHCSIITDRDIQAVEVSSSFYSENAEIRGGSRQAKLNRLFENNPWVSTFYAENTFEVEFAKSNDNLTFISGIIDINYSDAATIQRHKKALKGTDQERANTVLTLAKSVGKGWYATLLASKIDESVQIPPYILSAIAFACQEVITTDIKFKMVSYSLSAYGVSNDEMLSIMKGAVSVEEKEQAISRFCETYPSDIVSLFLEKMDNLYLG</sequence>
<keyword evidence="3" id="KW-0378">Hydrolase</keyword>
<dbReference type="CDD" id="cd01026">
    <property type="entry name" value="TOPRIM_OLD"/>
    <property type="match status" value="1"/>
</dbReference>
<dbReference type="Pfam" id="PF20469">
    <property type="entry name" value="OLD-like_TOPRIM"/>
    <property type="match status" value="1"/>
</dbReference>
<dbReference type="InterPro" id="IPR041685">
    <property type="entry name" value="AAA_GajA/Old/RecF-like"/>
</dbReference>
<accession>A0A3N9P7Y6</accession>
<evidence type="ECO:0000259" key="1">
    <source>
        <dbReference type="Pfam" id="PF13175"/>
    </source>
</evidence>
<dbReference type="InterPro" id="IPR051396">
    <property type="entry name" value="Bact_Antivir_Def_Nuclease"/>
</dbReference>
<keyword evidence="3" id="KW-0540">Nuclease</keyword>
<protein>
    <submittedName>
        <fullName evidence="3">ATP-dependent endonuclease</fullName>
    </submittedName>
</protein>